<dbReference type="EnsemblProtists" id="PYU1_T002099">
    <property type="protein sequence ID" value="PYU1_T002099"/>
    <property type="gene ID" value="PYU1_G002097"/>
</dbReference>
<comment type="subcellular location">
    <subcellularLocation>
        <location evidence="2">Nucleus</location>
    </subcellularLocation>
</comment>
<evidence type="ECO:0000256" key="3">
    <source>
        <dbReference type="SAM" id="MobiDB-lite"/>
    </source>
</evidence>
<accession>K3WAV8</accession>
<feature type="region of interest" description="Disordered" evidence="3">
    <location>
        <begin position="136"/>
        <end position="158"/>
    </location>
</feature>
<evidence type="ECO:0000259" key="4">
    <source>
        <dbReference type="PROSITE" id="PS51319"/>
    </source>
</evidence>
<dbReference type="HOGENOM" id="CLU_027468_0_0_1"/>
<dbReference type="InterPro" id="IPR017923">
    <property type="entry name" value="TFIIS_N"/>
</dbReference>
<dbReference type="InterPro" id="IPR035441">
    <property type="entry name" value="TFIIS/LEDGF_dom_sf"/>
</dbReference>
<dbReference type="InterPro" id="IPR051037">
    <property type="entry name" value="RNAPII_TF_IWS1"/>
</dbReference>
<dbReference type="PANTHER" id="PTHR46010:SF1">
    <property type="entry name" value="PROTEIN IWS1 HOMOLOG"/>
    <property type="match status" value="1"/>
</dbReference>
<organism evidence="5 6">
    <name type="scientific">Globisporangium ultimum (strain ATCC 200006 / CBS 805.95 / DAOM BR144)</name>
    <name type="common">Pythium ultimum</name>
    <dbReference type="NCBI Taxonomy" id="431595"/>
    <lineage>
        <taxon>Eukaryota</taxon>
        <taxon>Sar</taxon>
        <taxon>Stramenopiles</taxon>
        <taxon>Oomycota</taxon>
        <taxon>Peronosporomycetes</taxon>
        <taxon>Pythiales</taxon>
        <taxon>Pythiaceae</taxon>
        <taxon>Globisporangium</taxon>
    </lineage>
</organism>
<reference evidence="6" key="1">
    <citation type="journal article" date="2010" name="Genome Biol.">
        <title>Genome sequence of the necrotrophic plant pathogen Pythium ultimum reveals original pathogenicity mechanisms and effector repertoire.</title>
        <authorList>
            <person name="Levesque C.A."/>
            <person name="Brouwer H."/>
            <person name="Cano L."/>
            <person name="Hamilton J.P."/>
            <person name="Holt C."/>
            <person name="Huitema E."/>
            <person name="Raffaele S."/>
            <person name="Robideau G.P."/>
            <person name="Thines M."/>
            <person name="Win J."/>
            <person name="Zerillo M.M."/>
            <person name="Beakes G.W."/>
            <person name="Boore J.L."/>
            <person name="Busam D."/>
            <person name="Dumas B."/>
            <person name="Ferriera S."/>
            <person name="Fuerstenberg S.I."/>
            <person name="Gachon C.M."/>
            <person name="Gaulin E."/>
            <person name="Govers F."/>
            <person name="Grenville-Briggs L."/>
            <person name="Horner N."/>
            <person name="Hostetler J."/>
            <person name="Jiang R.H."/>
            <person name="Johnson J."/>
            <person name="Krajaejun T."/>
            <person name="Lin H."/>
            <person name="Meijer H.J."/>
            <person name="Moore B."/>
            <person name="Morris P."/>
            <person name="Phuntmart V."/>
            <person name="Puiu D."/>
            <person name="Shetty J."/>
            <person name="Stajich J.E."/>
            <person name="Tripathy S."/>
            <person name="Wawra S."/>
            <person name="van West P."/>
            <person name="Whitty B.R."/>
            <person name="Coutinho P.M."/>
            <person name="Henrissat B."/>
            <person name="Martin F."/>
            <person name="Thomas P.D."/>
            <person name="Tyler B.M."/>
            <person name="De Vries R.P."/>
            <person name="Kamoun S."/>
            <person name="Yandell M."/>
            <person name="Tisserat N."/>
            <person name="Buell C.R."/>
        </authorList>
    </citation>
    <scope>NUCLEOTIDE SEQUENCE</scope>
    <source>
        <strain evidence="6">DAOM:BR144</strain>
    </source>
</reference>
<dbReference type="PROSITE" id="PS51319">
    <property type="entry name" value="TFIIS_N"/>
    <property type="match status" value="1"/>
</dbReference>
<dbReference type="AlphaFoldDB" id="K3WAV8"/>
<feature type="compositionally biased region" description="Acidic residues" evidence="3">
    <location>
        <begin position="18"/>
        <end position="28"/>
    </location>
</feature>
<proteinExistence type="inferred from homology"/>
<protein>
    <recommendedName>
        <fullName evidence="4">TFIIS N-terminal domain-containing protein</fullName>
    </recommendedName>
</protein>
<feature type="compositionally biased region" description="Basic and acidic residues" evidence="3">
    <location>
        <begin position="140"/>
        <end position="158"/>
    </location>
</feature>
<evidence type="ECO:0000256" key="2">
    <source>
        <dbReference type="PROSITE-ProRule" id="PRU00649"/>
    </source>
</evidence>
<dbReference type="InParanoid" id="K3WAV8"/>
<keyword evidence="6" id="KW-1185">Reference proteome</keyword>
<dbReference type="EMBL" id="GL376634">
    <property type="status" value="NOT_ANNOTATED_CDS"/>
    <property type="molecule type" value="Genomic_DNA"/>
</dbReference>
<evidence type="ECO:0000313" key="6">
    <source>
        <dbReference type="Proteomes" id="UP000019132"/>
    </source>
</evidence>
<feature type="region of interest" description="Disordered" evidence="3">
    <location>
        <begin position="1"/>
        <end position="121"/>
    </location>
</feature>
<dbReference type="GO" id="GO:0005634">
    <property type="term" value="C:nucleus"/>
    <property type="evidence" value="ECO:0007669"/>
    <property type="project" value="UniProtKB-SubCell"/>
</dbReference>
<dbReference type="Proteomes" id="UP000019132">
    <property type="component" value="Unassembled WGS sequence"/>
</dbReference>
<keyword evidence="2" id="KW-0539">Nucleus</keyword>
<reference evidence="5" key="3">
    <citation type="submission" date="2015-02" db="UniProtKB">
        <authorList>
            <consortium name="EnsemblProtists"/>
        </authorList>
    </citation>
    <scope>IDENTIFICATION</scope>
    <source>
        <strain evidence="5">DAOM BR144</strain>
    </source>
</reference>
<dbReference type="PANTHER" id="PTHR46010">
    <property type="entry name" value="PROTEIN IWS1 HOMOLOG"/>
    <property type="match status" value="1"/>
</dbReference>
<comment type="similarity">
    <text evidence="1">Belongs to the IWS1 family.</text>
</comment>
<evidence type="ECO:0000256" key="1">
    <source>
        <dbReference type="ARBA" id="ARBA00037992"/>
    </source>
</evidence>
<name>K3WAV8_GLOUD</name>
<reference evidence="6" key="2">
    <citation type="submission" date="2010-04" db="EMBL/GenBank/DDBJ databases">
        <authorList>
            <person name="Buell R."/>
            <person name="Hamilton J."/>
            <person name="Hostetler J."/>
        </authorList>
    </citation>
    <scope>NUCLEOTIDE SEQUENCE [LARGE SCALE GENOMIC DNA]</scope>
    <source>
        <strain evidence="6">DAOM:BR144</strain>
    </source>
</reference>
<dbReference type="GO" id="GO:0016973">
    <property type="term" value="P:poly(A)+ mRNA export from nucleus"/>
    <property type="evidence" value="ECO:0007669"/>
    <property type="project" value="TreeGrafter"/>
</dbReference>
<dbReference type="OMA" id="FDDERPM"/>
<dbReference type="eggNOG" id="KOG1793">
    <property type="taxonomic scope" value="Eukaryota"/>
</dbReference>
<sequence>MGSSDEDERKKRSINEMFGDEDSDSDGDDSIRPASTSAMSADASGLFGSDSESEEEVVKPKARAVPPPSKRSKPSSGPSSSSRKPEKPRGKKKESRHNSGDEYDSGDEVVTTKDDQDFIDEDDDLAGVLGEYDEDNQQFDDERPMDEHPGAASKDDEFFDETLKSLKTGRRSKMNLSAQEMEQITQEMLYRMDKAHQDDLASIAERRPALEKIKYVDHAIMIMRKHQLQPMLLDFDLLSIIKKWIHPLDDGTLPNVGIRTKMLNMVADMPEHLKRSGFGKVVMMLWKHPEEV</sequence>
<evidence type="ECO:0000313" key="5">
    <source>
        <dbReference type="EnsemblProtists" id="PYU1_T002099"/>
    </source>
</evidence>
<feature type="domain" description="TFIIS N-terminal" evidence="4">
    <location>
        <begin position="239"/>
        <end position="292"/>
    </location>
</feature>
<dbReference type="VEuPathDB" id="FungiDB:PYU1_G002097"/>
<dbReference type="STRING" id="431595.K3WAV8"/>
<dbReference type="Gene3D" id="1.20.930.10">
    <property type="entry name" value="Conserved domain common to transcription factors TFIIS, elongin A, CRSP70"/>
    <property type="match status" value="1"/>
</dbReference>